<dbReference type="InterPro" id="IPR011598">
    <property type="entry name" value="bHLH_dom"/>
</dbReference>
<feature type="domain" description="BHLH" evidence="4">
    <location>
        <begin position="292"/>
        <end position="344"/>
    </location>
</feature>
<dbReference type="SUPFAM" id="SSF47459">
    <property type="entry name" value="HLH, helix-loop-helix DNA-binding domain"/>
    <property type="match status" value="1"/>
</dbReference>
<evidence type="ECO:0000256" key="1">
    <source>
        <dbReference type="ARBA" id="ARBA00023125"/>
    </source>
</evidence>
<organism evidence="5 6">
    <name type="scientific">Porites lobata</name>
    <dbReference type="NCBI Taxonomy" id="104759"/>
    <lineage>
        <taxon>Eukaryota</taxon>
        <taxon>Metazoa</taxon>
        <taxon>Cnidaria</taxon>
        <taxon>Anthozoa</taxon>
        <taxon>Hexacorallia</taxon>
        <taxon>Scleractinia</taxon>
        <taxon>Fungiina</taxon>
        <taxon>Poritidae</taxon>
        <taxon>Porites</taxon>
    </lineage>
</organism>
<dbReference type="InterPro" id="IPR002418">
    <property type="entry name" value="Tscrpt_reg_Myc"/>
</dbReference>
<comment type="caution">
    <text evidence="5">The sequence shown here is derived from an EMBL/GenBank/DDBJ whole genome shotgun (WGS) entry which is preliminary data.</text>
</comment>
<dbReference type="Pfam" id="PF01056">
    <property type="entry name" value="Myc_N"/>
    <property type="match status" value="1"/>
</dbReference>
<evidence type="ECO:0000313" key="5">
    <source>
        <dbReference type="EMBL" id="CAH3169585.1"/>
    </source>
</evidence>
<protein>
    <recommendedName>
        <fullName evidence="4">BHLH domain-containing protein</fullName>
    </recommendedName>
</protein>
<comment type="subunit">
    <text evidence="2">Efficient DNA binding requires dimerization with another bHLH protein.</text>
</comment>
<dbReference type="Gene3D" id="4.10.280.10">
    <property type="entry name" value="Helix-loop-helix DNA-binding domain"/>
    <property type="match status" value="1"/>
</dbReference>
<dbReference type="InterPro" id="IPR036638">
    <property type="entry name" value="HLH_DNA-bd_sf"/>
</dbReference>
<dbReference type="Pfam" id="PF00010">
    <property type="entry name" value="HLH"/>
    <property type="match status" value="1"/>
</dbReference>
<dbReference type="InterPro" id="IPR012682">
    <property type="entry name" value="Tscrpt_reg_Myc_N"/>
</dbReference>
<accession>A0ABN8QT58</accession>
<evidence type="ECO:0000259" key="4">
    <source>
        <dbReference type="PROSITE" id="PS50888"/>
    </source>
</evidence>
<dbReference type="PRINTS" id="PR00044">
    <property type="entry name" value="LEUZIPPRMYC"/>
</dbReference>
<dbReference type="Proteomes" id="UP001159405">
    <property type="component" value="Unassembled WGS sequence"/>
</dbReference>
<dbReference type="SMART" id="SM00353">
    <property type="entry name" value="HLH"/>
    <property type="match status" value="1"/>
</dbReference>
<keyword evidence="1 2" id="KW-0238">DNA-binding</keyword>
<dbReference type="PROSITE" id="PS50888">
    <property type="entry name" value="BHLH"/>
    <property type="match status" value="1"/>
</dbReference>
<dbReference type="PANTHER" id="PTHR45851">
    <property type="entry name" value="MYC PROTO-ONCOGENE"/>
    <property type="match status" value="1"/>
</dbReference>
<evidence type="ECO:0000256" key="3">
    <source>
        <dbReference type="SAM" id="MobiDB-lite"/>
    </source>
</evidence>
<evidence type="ECO:0000313" key="6">
    <source>
        <dbReference type="Proteomes" id="UP001159405"/>
    </source>
</evidence>
<feature type="compositionally biased region" description="Polar residues" evidence="3">
    <location>
        <begin position="220"/>
        <end position="235"/>
    </location>
</feature>
<gene>
    <name evidence="5" type="ORF">PLOB_00010291</name>
</gene>
<dbReference type="CDD" id="cd11400">
    <property type="entry name" value="bHLHzip_Myc"/>
    <property type="match status" value="1"/>
</dbReference>
<dbReference type="InterPro" id="IPR050433">
    <property type="entry name" value="Myc_transcription_factors"/>
</dbReference>
<keyword evidence="2" id="KW-0539">Nucleus</keyword>
<feature type="region of interest" description="Disordered" evidence="3">
    <location>
        <begin position="220"/>
        <end position="300"/>
    </location>
</feature>
<reference evidence="5 6" key="1">
    <citation type="submission" date="2022-05" db="EMBL/GenBank/DDBJ databases">
        <authorList>
            <consortium name="Genoscope - CEA"/>
            <person name="William W."/>
        </authorList>
    </citation>
    <scope>NUCLEOTIDE SEQUENCE [LARGE SCALE GENOMIC DNA]</scope>
</reference>
<sequence length="376" mass="42669">MAISVSSLLLESFSSDFDPPPSLFKDLSDDSTDFKPRSKESTDDLWKNFSFPLTPPISPASSPPYASTDEVREQPVCHGLADEGLSIDEECSLYFQSGDLKDILIKDCMWNGAAFEKATDRKQRIHTHTKLERVRLLCQTPPLSECAARILSVDPSEIFPFPLSASPGSELRENIDDQSDSEEEEVEIDVVSIENSKREKETEELMEDENENSNCVTTIAETTSSEPSFKTSTIEEPQEPCDEKSDFVGKIRTRRHRKALSSDELNYREGKKVAKNSSSSGESDESENDSEFTRATHNVLERKRRNDLKLKFQKLRDCVPELKDNERAPKVSILRKSWEYISQIKQEEIKLVAELEKQKKINAVLLRKLLALNQAN</sequence>
<name>A0ABN8QT58_9CNID</name>
<proteinExistence type="predicted"/>
<keyword evidence="6" id="KW-1185">Reference proteome</keyword>
<feature type="region of interest" description="Disordered" evidence="3">
    <location>
        <begin position="24"/>
        <end position="47"/>
    </location>
</feature>
<evidence type="ECO:0000256" key="2">
    <source>
        <dbReference type="PIRNR" id="PIRNR001705"/>
    </source>
</evidence>
<dbReference type="EMBL" id="CALNXK010000151">
    <property type="protein sequence ID" value="CAH3169585.1"/>
    <property type="molecule type" value="Genomic_DNA"/>
</dbReference>
<dbReference type="PIRSF" id="PIRSF001705">
    <property type="entry name" value="Myc_protein"/>
    <property type="match status" value="1"/>
</dbReference>
<comment type="subcellular location">
    <subcellularLocation>
        <location evidence="2">Nucleus</location>
    </subcellularLocation>
</comment>
<feature type="compositionally biased region" description="Basic and acidic residues" evidence="3">
    <location>
        <begin position="26"/>
        <end position="46"/>
    </location>
</feature>